<proteinExistence type="predicted"/>
<comment type="caution">
    <text evidence="2">The sequence shown here is derived from an EMBL/GenBank/DDBJ whole genome shotgun (WGS) entry which is preliminary data.</text>
</comment>
<keyword evidence="1" id="KW-0472">Membrane</keyword>
<dbReference type="Proteomes" id="UP000887458">
    <property type="component" value="Unassembled WGS sequence"/>
</dbReference>
<feature type="transmembrane region" description="Helical" evidence="1">
    <location>
        <begin position="54"/>
        <end position="74"/>
    </location>
</feature>
<evidence type="ECO:0008006" key="4">
    <source>
        <dbReference type="Google" id="ProtNLM"/>
    </source>
</evidence>
<accession>A0ABQ8JDL2</accession>
<gene>
    <name evidence="2" type="ORF">DERP_001120</name>
</gene>
<keyword evidence="3" id="KW-1185">Reference proteome</keyword>
<dbReference type="EMBL" id="NJHN03000047">
    <property type="protein sequence ID" value="KAH9420689.1"/>
    <property type="molecule type" value="Genomic_DNA"/>
</dbReference>
<sequence length="115" mass="14282">MFYFISFFLFEERNKIVYKLILIKLLLYKIRRIFKIYVYMFLQVNEQEQKYDNFILIIIPFFIFRFVYVNFLLYSNLSREGCIHSFILFFHLLEAIEKQDTELSLTEFSCSNIYE</sequence>
<name>A0ABQ8JDL2_DERPT</name>
<organism evidence="2 3">
    <name type="scientific">Dermatophagoides pteronyssinus</name>
    <name type="common">European house dust mite</name>
    <dbReference type="NCBI Taxonomy" id="6956"/>
    <lineage>
        <taxon>Eukaryota</taxon>
        <taxon>Metazoa</taxon>
        <taxon>Ecdysozoa</taxon>
        <taxon>Arthropoda</taxon>
        <taxon>Chelicerata</taxon>
        <taxon>Arachnida</taxon>
        <taxon>Acari</taxon>
        <taxon>Acariformes</taxon>
        <taxon>Sarcoptiformes</taxon>
        <taxon>Astigmata</taxon>
        <taxon>Psoroptidia</taxon>
        <taxon>Analgoidea</taxon>
        <taxon>Pyroglyphidae</taxon>
        <taxon>Dermatophagoidinae</taxon>
        <taxon>Dermatophagoides</taxon>
    </lineage>
</organism>
<keyword evidence="1" id="KW-0812">Transmembrane</keyword>
<keyword evidence="1" id="KW-1133">Transmembrane helix</keyword>
<protein>
    <recommendedName>
        <fullName evidence="4">Transmembrane protein</fullName>
    </recommendedName>
</protein>
<reference evidence="2 3" key="2">
    <citation type="journal article" date="2022" name="Mol. Biol. Evol.">
        <title>Comparative Genomics Reveals Insights into the Divergent Evolution of Astigmatic Mites and Household Pest Adaptations.</title>
        <authorList>
            <person name="Xiong Q."/>
            <person name="Wan A.T."/>
            <person name="Liu X."/>
            <person name="Fung C.S."/>
            <person name="Xiao X."/>
            <person name="Malainual N."/>
            <person name="Hou J."/>
            <person name="Wang L."/>
            <person name="Wang M."/>
            <person name="Yang K.Y."/>
            <person name="Cui Y."/>
            <person name="Leung E.L."/>
            <person name="Nong W."/>
            <person name="Shin S.K."/>
            <person name="Au S.W."/>
            <person name="Jeong K.Y."/>
            <person name="Chew F.T."/>
            <person name="Hui J.H."/>
            <person name="Leung T.F."/>
            <person name="Tungtrongchitr A."/>
            <person name="Zhong N."/>
            <person name="Liu Z."/>
            <person name="Tsui S.K."/>
        </authorList>
    </citation>
    <scope>NUCLEOTIDE SEQUENCE [LARGE SCALE GENOMIC DNA]</scope>
    <source>
        <strain evidence="2">Derp</strain>
    </source>
</reference>
<evidence type="ECO:0000313" key="2">
    <source>
        <dbReference type="EMBL" id="KAH9420689.1"/>
    </source>
</evidence>
<reference evidence="2 3" key="1">
    <citation type="journal article" date="2018" name="J. Allergy Clin. Immunol.">
        <title>High-quality assembly of Dermatophagoides pteronyssinus genome and transcriptome reveals a wide range of novel allergens.</title>
        <authorList>
            <person name="Liu X.Y."/>
            <person name="Yang K.Y."/>
            <person name="Wang M.Q."/>
            <person name="Kwok J.S."/>
            <person name="Zeng X."/>
            <person name="Yang Z."/>
            <person name="Xiao X.J."/>
            <person name="Lau C.P."/>
            <person name="Li Y."/>
            <person name="Huang Z.M."/>
            <person name="Ba J.G."/>
            <person name="Yim A.K."/>
            <person name="Ouyang C.Y."/>
            <person name="Ngai S.M."/>
            <person name="Chan T.F."/>
            <person name="Leung E.L."/>
            <person name="Liu L."/>
            <person name="Liu Z.G."/>
            <person name="Tsui S.K."/>
        </authorList>
    </citation>
    <scope>NUCLEOTIDE SEQUENCE [LARGE SCALE GENOMIC DNA]</scope>
    <source>
        <strain evidence="2">Derp</strain>
    </source>
</reference>
<evidence type="ECO:0000313" key="3">
    <source>
        <dbReference type="Proteomes" id="UP000887458"/>
    </source>
</evidence>
<evidence type="ECO:0000256" key="1">
    <source>
        <dbReference type="SAM" id="Phobius"/>
    </source>
</evidence>